<dbReference type="Gene3D" id="1.10.10.10">
    <property type="entry name" value="Winged helix-like DNA-binding domain superfamily/Winged helix DNA-binding domain"/>
    <property type="match status" value="1"/>
</dbReference>
<comment type="caution">
    <text evidence="3">The sequence shown here is derived from an EMBL/GenBank/DDBJ whole genome shotgun (WGS) entry which is preliminary data.</text>
</comment>
<evidence type="ECO:0000259" key="1">
    <source>
        <dbReference type="Pfam" id="PF12802"/>
    </source>
</evidence>
<dbReference type="SUPFAM" id="SSF46785">
    <property type="entry name" value="Winged helix' DNA-binding domain"/>
    <property type="match status" value="1"/>
</dbReference>
<gene>
    <name evidence="3" type="ORF">DZC73_03120</name>
</gene>
<sequence>MKATPVSAVDLLFPGTYRRRVLGLMLLHPDRALHVREIARLTGTTAGTLNKELARLHEAQLLDREVVGNQLRYVANRSNPLYPELASILKKTIGIGDVLTDALAPHSDHISVALIFGSIARHEETSGSDIDLLVIGDISFGEIVNATHSVQAELGREVNPQVFSKTEWKQRVKARDTFVNDVLQRAKIYLIGNDNELEKLGRRQS</sequence>
<dbReference type="Proteomes" id="UP000267464">
    <property type="component" value="Unassembled WGS sequence"/>
</dbReference>
<evidence type="ECO:0000313" key="3">
    <source>
        <dbReference type="EMBL" id="RQP26053.1"/>
    </source>
</evidence>
<dbReference type="InterPro" id="IPR036388">
    <property type="entry name" value="WH-like_DNA-bd_sf"/>
</dbReference>
<dbReference type="Gene3D" id="3.30.460.10">
    <property type="entry name" value="Beta Polymerase, domain 2"/>
    <property type="match status" value="1"/>
</dbReference>
<name>A0A3N7HW27_9BURK</name>
<dbReference type="Pfam" id="PF18765">
    <property type="entry name" value="Polbeta"/>
    <property type="match status" value="1"/>
</dbReference>
<dbReference type="SUPFAM" id="SSF81301">
    <property type="entry name" value="Nucleotidyltransferase"/>
    <property type="match status" value="1"/>
</dbReference>
<feature type="domain" description="HTH marR-type" evidence="1">
    <location>
        <begin position="20"/>
        <end position="68"/>
    </location>
</feature>
<dbReference type="Pfam" id="PF12802">
    <property type="entry name" value="MarR_2"/>
    <property type="match status" value="1"/>
</dbReference>
<evidence type="ECO:0000313" key="4">
    <source>
        <dbReference type="Proteomes" id="UP000267464"/>
    </source>
</evidence>
<dbReference type="InterPro" id="IPR036390">
    <property type="entry name" value="WH_DNA-bd_sf"/>
</dbReference>
<protein>
    <submittedName>
        <fullName evidence="3">Nucleotidyltransferase domain-containing protein</fullName>
    </submittedName>
</protein>
<proteinExistence type="predicted"/>
<organism evidence="3 4">
    <name type="scientific">Piscinibacter terrae</name>
    <dbReference type="NCBI Taxonomy" id="2496871"/>
    <lineage>
        <taxon>Bacteria</taxon>
        <taxon>Pseudomonadati</taxon>
        <taxon>Pseudomonadota</taxon>
        <taxon>Betaproteobacteria</taxon>
        <taxon>Burkholderiales</taxon>
        <taxon>Sphaerotilaceae</taxon>
        <taxon>Piscinibacter</taxon>
    </lineage>
</organism>
<dbReference type="EMBL" id="QUSW01000001">
    <property type="protein sequence ID" value="RQP26053.1"/>
    <property type="molecule type" value="Genomic_DNA"/>
</dbReference>
<dbReference type="GO" id="GO:0016740">
    <property type="term" value="F:transferase activity"/>
    <property type="evidence" value="ECO:0007669"/>
    <property type="project" value="UniProtKB-KW"/>
</dbReference>
<keyword evidence="3" id="KW-0808">Transferase</keyword>
<evidence type="ECO:0000259" key="2">
    <source>
        <dbReference type="Pfam" id="PF18765"/>
    </source>
</evidence>
<dbReference type="InterPro" id="IPR000835">
    <property type="entry name" value="HTH_MarR-typ"/>
</dbReference>
<dbReference type="AlphaFoldDB" id="A0A3N7HW27"/>
<accession>A0A3N7HW27</accession>
<dbReference type="OrthoDB" id="8223306at2"/>
<dbReference type="GO" id="GO:0003700">
    <property type="term" value="F:DNA-binding transcription factor activity"/>
    <property type="evidence" value="ECO:0007669"/>
    <property type="project" value="InterPro"/>
</dbReference>
<dbReference type="InterPro" id="IPR043519">
    <property type="entry name" value="NT_sf"/>
</dbReference>
<dbReference type="CDD" id="cd05403">
    <property type="entry name" value="NT_KNTase_like"/>
    <property type="match status" value="1"/>
</dbReference>
<dbReference type="InterPro" id="IPR041633">
    <property type="entry name" value="Polbeta"/>
</dbReference>
<keyword evidence="4" id="KW-1185">Reference proteome</keyword>
<reference evidence="3 4" key="2">
    <citation type="submission" date="2018-12" db="EMBL/GenBank/DDBJ databases">
        <title>Rhizobacter gummiphilus sp. nov., a rubber-degrading bacterium isolated from the soil of a botanical garden in Japan.</title>
        <authorList>
            <person name="Shunsuke S.S."/>
        </authorList>
    </citation>
    <scope>NUCLEOTIDE SEQUENCE [LARGE SCALE GENOMIC DNA]</scope>
    <source>
        <strain evidence="3 4">S-16</strain>
    </source>
</reference>
<feature type="domain" description="Polymerase beta nucleotidyltransferase" evidence="2">
    <location>
        <begin position="106"/>
        <end position="158"/>
    </location>
</feature>
<reference evidence="3 4" key="1">
    <citation type="submission" date="2018-08" db="EMBL/GenBank/DDBJ databases">
        <authorList>
            <person name="Khan S.A."/>
            <person name="Jeon C.O."/>
            <person name="Chun B.H."/>
            <person name="Jeong S.E."/>
        </authorList>
    </citation>
    <scope>NUCLEOTIDE SEQUENCE [LARGE SCALE GENOMIC DNA]</scope>
    <source>
        <strain evidence="3 4">S-16</strain>
    </source>
</reference>